<dbReference type="Proteomes" id="UP001642409">
    <property type="component" value="Unassembled WGS sequence"/>
</dbReference>
<dbReference type="AlphaFoldDB" id="A0AA86TUE8"/>
<feature type="compositionally biased region" description="Basic residues" evidence="1">
    <location>
        <begin position="65"/>
        <end position="74"/>
    </location>
</feature>
<gene>
    <name evidence="2" type="ORF">HINF_LOCUS15182</name>
    <name evidence="3" type="ORF">HINF_LOCUS2095</name>
</gene>
<proteinExistence type="predicted"/>
<comment type="caution">
    <text evidence="2">The sequence shown here is derived from an EMBL/GenBank/DDBJ whole genome shotgun (WGS) entry which is preliminary data.</text>
</comment>
<organism evidence="2">
    <name type="scientific">Hexamita inflata</name>
    <dbReference type="NCBI Taxonomy" id="28002"/>
    <lineage>
        <taxon>Eukaryota</taxon>
        <taxon>Metamonada</taxon>
        <taxon>Diplomonadida</taxon>
        <taxon>Hexamitidae</taxon>
        <taxon>Hexamitinae</taxon>
        <taxon>Hexamita</taxon>
    </lineage>
</organism>
<evidence type="ECO:0000256" key="1">
    <source>
        <dbReference type="SAM" id="MobiDB-lite"/>
    </source>
</evidence>
<evidence type="ECO:0000313" key="3">
    <source>
        <dbReference type="EMBL" id="CAL5972818.1"/>
    </source>
</evidence>
<dbReference type="EMBL" id="CATOUU010000380">
    <property type="protein sequence ID" value="CAI9927537.1"/>
    <property type="molecule type" value="Genomic_DNA"/>
</dbReference>
<protein>
    <submittedName>
        <fullName evidence="3">Hypothetical_protein</fullName>
    </submittedName>
</protein>
<reference evidence="3 4" key="2">
    <citation type="submission" date="2024-07" db="EMBL/GenBank/DDBJ databases">
        <authorList>
            <person name="Akdeniz Z."/>
        </authorList>
    </citation>
    <scope>NUCLEOTIDE SEQUENCE [LARGE SCALE GENOMIC DNA]</scope>
</reference>
<keyword evidence="4" id="KW-1185">Reference proteome</keyword>
<feature type="region of interest" description="Disordered" evidence="1">
    <location>
        <begin position="59"/>
        <end position="84"/>
    </location>
</feature>
<dbReference type="EMBL" id="CAXDID020000003">
    <property type="protein sequence ID" value="CAL5972818.1"/>
    <property type="molecule type" value="Genomic_DNA"/>
</dbReference>
<name>A0AA86TUE8_9EUKA</name>
<sequence length="142" mass="16649">MQASQDAVYLPARRVQVRLYLNSQFTHNFIFLPLQQCLEVGTALQVTITLTNWLFKNSKSNKEKSQRRRSKPKPKSLPVTESKLSEHQTIRCEGPHQTLSERYERVLYTFITSIVYATLHVQVLYQLFIADKQIEHVTRKTK</sequence>
<evidence type="ECO:0000313" key="2">
    <source>
        <dbReference type="EMBL" id="CAI9927537.1"/>
    </source>
</evidence>
<evidence type="ECO:0000313" key="4">
    <source>
        <dbReference type="Proteomes" id="UP001642409"/>
    </source>
</evidence>
<accession>A0AA86TUE8</accession>
<reference evidence="2" key="1">
    <citation type="submission" date="2023-06" db="EMBL/GenBank/DDBJ databases">
        <authorList>
            <person name="Kurt Z."/>
        </authorList>
    </citation>
    <scope>NUCLEOTIDE SEQUENCE</scope>
</reference>